<dbReference type="EMBL" id="JAFREL020000002">
    <property type="protein sequence ID" value="MEO1770430.1"/>
    <property type="molecule type" value="Genomic_DNA"/>
</dbReference>
<evidence type="ECO:0000313" key="3">
    <source>
        <dbReference type="Proteomes" id="UP000664357"/>
    </source>
</evidence>
<reference evidence="2 3" key="1">
    <citation type="submission" date="2024-02" db="EMBL/GenBank/DDBJ databases">
        <title>The Genome Sequence of Enterococcus sp. DIV0159.</title>
        <authorList>
            <person name="Earl A."/>
            <person name="Manson A."/>
            <person name="Gilmore M."/>
            <person name="Sanders J."/>
            <person name="Shea T."/>
            <person name="Howe W."/>
            <person name="Livny J."/>
            <person name="Cuomo C."/>
            <person name="Neafsey D."/>
            <person name="Birren B."/>
        </authorList>
    </citation>
    <scope>NUCLEOTIDE SEQUENCE [LARGE SCALE GENOMIC DNA]</scope>
    <source>
        <strain evidence="2 3">665A</strain>
    </source>
</reference>
<dbReference type="Proteomes" id="UP000664357">
    <property type="component" value="Unassembled WGS sequence"/>
</dbReference>
<feature type="compositionally biased region" description="Acidic residues" evidence="1">
    <location>
        <begin position="70"/>
        <end position="79"/>
    </location>
</feature>
<gene>
    <name evidence="2" type="ORF">JZO67_002383</name>
</gene>
<feature type="compositionally biased region" description="Basic and acidic residues" evidence="1">
    <location>
        <begin position="38"/>
        <end position="51"/>
    </location>
</feature>
<feature type="compositionally biased region" description="Basic and acidic residues" evidence="1">
    <location>
        <begin position="1"/>
        <end position="11"/>
    </location>
</feature>
<sequence>MKKEELAENLRKTSAGNINEDPTAKKNSEILKKKHPKNSTEKDFNFTERLGKTVAGAMYEDPAMEKTQEETEEQMDNNK</sequence>
<dbReference type="RefSeq" id="WP_207703131.1">
    <property type="nucleotide sequence ID" value="NZ_JAFREL020000002.1"/>
</dbReference>
<name>A0ABV0EP75_9ENTE</name>
<comment type="caution">
    <text evidence="2">The sequence shown here is derived from an EMBL/GenBank/DDBJ whole genome shotgun (WGS) entry which is preliminary data.</text>
</comment>
<organism evidence="2 3">
    <name type="scientific">Candidatus Enterococcus ferrettii</name>
    <dbReference type="NCBI Taxonomy" id="2815324"/>
    <lineage>
        <taxon>Bacteria</taxon>
        <taxon>Bacillati</taxon>
        <taxon>Bacillota</taxon>
        <taxon>Bacilli</taxon>
        <taxon>Lactobacillales</taxon>
        <taxon>Enterococcaceae</taxon>
        <taxon>Enterococcus</taxon>
    </lineage>
</organism>
<keyword evidence="3" id="KW-1185">Reference proteome</keyword>
<feature type="compositionally biased region" description="Basic and acidic residues" evidence="1">
    <location>
        <begin position="22"/>
        <end position="31"/>
    </location>
</feature>
<feature type="region of interest" description="Disordered" evidence="1">
    <location>
        <begin position="1"/>
        <end position="79"/>
    </location>
</feature>
<evidence type="ECO:0000313" key="2">
    <source>
        <dbReference type="EMBL" id="MEO1770430.1"/>
    </source>
</evidence>
<evidence type="ECO:0008006" key="4">
    <source>
        <dbReference type="Google" id="ProtNLM"/>
    </source>
</evidence>
<evidence type="ECO:0000256" key="1">
    <source>
        <dbReference type="SAM" id="MobiDB-lite"/>
    </source>
</evidence>
<proteinExistence type="predicted"/>
<protein>
    <recommendedName>
        <fullName evidence="4">DUF4025 domain-containing protein</fullName>
    </recommendedName>
</protein>
<accession>A0ABV0EP75</accession>